<sequence>MVTVFGQCFQINIQSPFVFFSSNKGDPDVHLSLSPPALSEYRVRGVYSHIFLTYSHG</sequence>
<dbReference type="VEuPathDB" id="FungiDB:RO3G_01581"/>
<evidence type="ECO:0000313" key="2">
    <source>
        <dbReference type="Proteomes" id="UP000009138"/>
    </source>
</evidence>
<accession>I1BKZ7</accession>
<protein>
    <submittedName>
        <fullName evidence="1">Uncharacterized protein</fullName>
    </submittedName>
</protein>
<dbReference type="RefSeq" id="XP_067512273.1">
    <property type="nucleotide sequence ID" value="XM_067656172.1"/>
</dbReference>
<dbReference type="GeneID" id="93608553"/>
<dbReference type="Proteomes" id="UP000009138">
    <property type="component" value="Unassembled WGS sequence"/>
</dbReference>
<dbReference type="InParanoid" id="I1BKZ7"/>
<organism evidence="1 2">
    <name type="scientific">Rhizopus delemar (strain RA 99-880 / ATCC MYA-4621 / FGSC 9543 / NRRL 43880)</name>
    <name type="common">Mucormycosis agent</name>
    <name type="synonym">Rhizopus arrhizus var. delemar</name>
    <dbReference type="NCBI Taxonomy" id="246409"/>
    <lineage>
        <taxon>Eukaryota</taxon>
        <taxon>Fungi</taxon>
        <taxon>Fungi incertae sedis</taxon>
        <taxon>Mucoromycota</taxon>
        <taxon>Mucoromycotina</taxon>
        <taxon>Mucoromycetes</taxon>
        <taxon>Mucorales</taxon>
        <taxon>Mucorineae</taxon>
        <taxon>Rhizopodaceae</taxon>
        <taxon>Rhizopus</taxon>
    </lineage>
</organism>
<dbReference type="AlphaFoldDB" id="I1BKZ7"/>
<evidence type="ECO:0000313" key="1">
    <source>
        <dbReference type="EMBL" id="EIE76877.1"/>
    </source>
</evidence>
<gene>
    <name evidence="1" type="ORF">RO3G_01581</name>
</gene>
<dbReference type="EMBL" id="CH476732">
    <property type="protein sequence ID" value="EIE76877.1"/>
    <property type="molecule type" value="Genomic_DNA"/>
</dbReference>
<proteinExistence type="predicted"/>
<keyword evidence="2" id="KW-1185">Reference proteome</keyword>
<reference evidence="1 2" key="1">
    <citation type="journal article" date="2009" name="PLoS Genet.">
        <title>Genomic analysis of the basal lineage fungus Rhizopus oryzae reveals a whole-genome duplication.</title>
        <authorList>
            <person name="Ma L.-J."/>
            <person name="Ibrahim A.S."/>
            <person name="Skory C."/>
            <person name="Grabherr M.G."/>
            <person name="Burger G."/>
            <person name="Butler M."/>
            <person name="Elias M."/>
            <person name="Idnurm A."/>
            <person name="Lang B.F."/>
            <person name="Sone T."/>
            <person name="Abe A."/>
            <person name="Calvo S.E."/>
            <person name="Corrochano L.M."/>
            <person name="Engels R."/>
            <person name="Fu J."/>
            <person name="Hansberg W."/>
            <person name="Kim J.-M."/>
            <person name="Kodira C.D."/>
            <person name="Koehrsen M.J."/>
            <person name="Liu B."/>
            <person name="Miranda-Saavedra D."/>
            <person name="O'Leary S."/>
            <person name="Ortiz-Castellanos L."/>
            <person name="Poulter R."/>
            <person name="Rodriguez-Romero J."/>
            <person name="Ruiz-Herrera J."/>
            <person name="Shen Y.-Q."/>
            <person name="Zeng Q."/>
            <person name="Galagan J."/>
            <person name="Birren B.W."/>
            <person name="Cuomo C.A."/>
            <person name="Wickes B.L."/>
        </authorList>
    </citation>
    <scope>NUCLEOTIDE SEQUENCE [LARGE SCALE GENOMIC DNA]</scope>
    <source>
        <strain evidence="2">RA 99-880 / ATCC MYA-4621 / FGSC 9543 / NRRL 43880</strain>
    </source>
</reference>
<name>I1BKZ7_RHIO9</name>